<evidence type="ECO:0000256" key="6">
    <source>
        <dbReference type="ARBA" id="ARBA00023136"/>
    </source>
</evidence>
<dbReference type="EMBL" id="UOFV01000336">
    <property type="protein sequence ID" value="VAX02670.1"/>
    <property type="molecule type" value="Genomic_DNA"/>
</dbReference>
<proteinExistence type="predicted"/>
<evidence type="ECO:0000256" key="2">
    <source>
        <dbReference type="ARBA" id="ARBA00022676"/>
    </source>
</evidence>
<organism evidence="10">
    <name type="scientific">hydrothermal vent metagenome</name>
    <dbReference type="NCBI Taxonomy" id="652676"/>
    <lineage>
        <taxon>unclassified sequences</taxon>
        <taxon>metagenomes</taxon>
        <taxon>ecological metagenomes</taxon>
    </lineage>
</organism>
<feature type="domain" description="Glycosyltransferase 2-like" evidence="9">
    <location>
        <begin position="167"/>
        <end position="368"/>
    </location>
</feature>
<comment type="subcellular location">
    <subcellularLocation>
        <location evidence="1">Membrane</location>
        <topology evidence="1">Multi-pass membrane protein</topology>
    </subcellularLocation>
</comment>
<evidence type="ECO:0000256" key="3">
    <source>
        <dbReference type="ARBA" id="ARBA00022679"/>
    </source>
</evidence>
<dbReference type="Pfam" id="PF00535">
    <property type="entry name" value="Glycos_transf_2"/>
    <property type="match status" value="1"/>
</dbReference>
<feature type="domain" description="Glycosyltransferase 2-like" evidence="8">
    <location>
        <begin position="51"/>
        <end position="101"/>
    </location>
</feature>
<keyword evidence="4 7" id="KW-0812">Transmembrane</keyword>
<evidence type="ECO:0000313" key="10">
    <source>
        <dbReference type="EMBL" id="VAX02670.1"/>
    </source>
</evidence>
<evidence type="ECO:0000256" key="1">
    <source>
        <dbReference type="ARBA" id="ARBA00004141"/>
    </source>
</evidence>
<evidence type="ECO:0000256" key="7">
    <source>
        <dbReference type="SAM" id="Phobius"/>
    </source>
</evidence>
<feature type="transmembrane region" description="Helical" evidence="7">
    <location>
        <begin position="6"/>
        <end position="29"/>
    </location>
</feature>
<evidence type="ECO:0000256" key="4">
    <source>
        <dbReference type="ARBA" id="ARBA00022692"/>
    </source>
</evidence>
<dbReference type="Gene3D" id="3.90.550.10">
    <property type="entry name" value="Spore Coat Polysaccharide Biosynthesis Protein SpsA, Chain A"/>
    <property type="match status" value="1"/>
</dbReference>
<dbReference type="AlphaFoldDB" id="A0A3B1AWR3"/>
<dbReference type="SUPFAM" id="SSF53448">
    <property type="entry name" value="Nucleotide-diphospho-sugar transferases"/>
    <property type="match status" value="1"/>
</dbReference>
<keyword evidence="5 7" id="KW-1133">Transmembrane helix</keyword>
<dbReference type="PANTHER" id="PTHR43867:SF2">
    <property type="entry name" value="CELLULOSE SYNTHASE CATALYTIC SUBUNIT A [UDP-FORMING]"/>
    <property type="match status" value="1"/>
</dbReference>
<keyword evidence="6 7" id="KW-0472">Membrane</keyword>
<name>A0A3B1AWR3_9ZZZZ</name>
<feature type="transmembrane region" description="Helical" evidence="7">
    <location>
        <begin position="467"/>
        <end position="488"/>
    </location>
</feature>
<sequence length="507" mass="58379">MEWPAITLLITQCILLIVFCFFAFFNYLYGFASLWTPKIQRVKPSNKQVAVVVVSFNEKNVIEETIKACDQLTYKNKLIVLADDSSDIETIEKNRGIAKAHGCKRVEQHSFVQEIIKPDGTHYCEPIEIWESPGFVFFHRPVNAGFKAGSLKKVHGYLKERGIDLMYLLDADWHPQKDAIERTMEVLEADKNAAFVQTKRVSSREGMNLFQKYVALHEEGCYYSDFEGRQVLNHPTLFSGCCTLLKLDVIEKIGGFTPGHLTEDLDLTDRFWLNGWKGIYLGSVVNHGEVPFTYEHFRRQQERWAAGSARALREFFWPILKTDQLGGIAKLSAIRQNAYFTSTLFTGIALIVGIITITWLAANWNTYSAEYYLYLFSIIKGPFLVLVYACILANFIEPLVMILVKKRSYEELFHLPMSFWYAWGNLHTYIAGNIKGLFNLKLGWFCTPKFNRDNVGHLPRIPTSMRLLNIFTFVAFLGLYFSEGWVFGWRDEFALLWLPAFLIASVK</sequence>
<evidence type="ECO:0000259" key="8">
    <source>
        <dbReference type="Pfam" id="PF00535"/>
    </source>
</evidence>
<evidence type="ECO:0000259" key="9">
    <source>
        <dbReference type="Pfam" id="PF13632"/>
    </source>
</evidence>
<feature type="transmembrane region" description="Helical" evidence="7">
    <location>
        <begin position="338"/>
        <end position="362"/>
    </location>
</feature>
<dbReference type="InterPro" id="IPR029044">
    <property type="entry name" value="Nucleotide-diphossugar_trans"/>
</dbReference>
<reference evidence="10" key="1">
    <citation type="submission" date="2018-06" db="EMBL/GenBank/DDBJ databases">
        <authorList>
            <person name="Zhirakovskaya E."/>
        </authorList>
    </citation>
    <scope>NUCLEOTIDE SEQUENCE</scope>
</reference>
<dbReference type="PANTHER" id="PTHR43867">
    <property type="entry name" value="CELLULOSE SYNTHASE CATALYTIC SUBUNIT A [UDP-FORMING]"/>
    <property type="match status" value="1"/>
</dbReference>
<dbReference type="InterPro" id="IPR050321">
    <property type="entry name" value="Glycosyltr_2/OpgH_subfam"/>
</dbReference>
<dbReference type="GO" id="GO:0016020">
    <property type="term" value="C:membrane"/>
    <property type="evidence" value="ECO:0007669"/>
    <property type="project" value="UniProtKB-SubCell"/>
</dbReference>
<accession>A0A3B1AWR3</accession>
<protein>
    <recommendedName>
        <fullName evidence="8 9">Glycosyltransferase 2-like domain-containing protein</fullName>
    </recommendedName>
</protein>
<keyword evidence="3" id="KW-0808">Transferase</keyword>
<keyword evidence="2" id="KW-0328">Glycosyltransferase</keyword>
<dbReference type="Pfam" id="PF13632">
    <property type="entry name" value="Glyco_trans_2_3"/>
    <property type="match status" value="1"/>
</dbReference>
<dbReference type="InterPro" id="IPR001173">
    <property type="entry name" value="Glyco_trans_2-like"/>
</dbReference>
<evidence type="ECO:0000256" key="5">
    <source>
        <dbReference type="ARBA" id="ARBA00022989"/>
    </source>
</evidence>
<feature type="transmembrane region" description="Helical" evidence="7">
    <location>
        <begin position="382"/>
        <end position="404"/>
    </location>
</feature>
<gene>
    <name evidence="10" type="ORF">MNBD_GAMMA19-2058</name>
</gene>
<dbReference type="GO" id="GO:0016757">
    <property type="term" value="F:glycosyltransferase activity"/>
    <property type="evidence" value="ECO:0007669"/>
    <property type="project" value="UniProtKB-KW"/>
</dbReference>